<dbReference type="Pfam" id="PF01177">
    <property type="entry name" value="Asp_Glu_race"/>
    <property type="match status" value="1"/>
</dbReference>
<keyword evidence="3 7" id="KW-0133">Cell shape</keyword>
<gene>
    <name evidence="7" type="primary">murI</name>
    <name evidence="8" type="ORF">S2091_4637</name>
</gene>
<dbReference type="AlphaFoldDB" id="A0A2S9GSF8"/>
<proteinExistence type="inferred from homology"/>
<keyword evidence="9" id="KW-1185">Reference proteome</keyword>
<feature type="active site" description="Proton donor/acceptor" evidence="7">
    <location>
        <position position="81"/>
    </location>
</feature>
<dbReference type="InterPro" id="IPR018187">
    <property type="entry name" value="Asp/Glu_racemase_AS_1"/>
</dbReference>
<feature type="active site" description="Proton donor/acceptor" evidence="7">
    <location>
        <position position="194"/>
    </location>
</feature>
<reference evidence="8 9" key="1">
    <citation type="submission" date="2018-02" db="EMBL/GenBank/DDBJ databases">
        <title>Solimicrobium silvestre gen. nov., sp. nov., isolated from alpine forest soil.</title>
        <authorList>
            <person name="Margesin R."/>
            <person name="Albuquerque L."/>
            <person name="Zhang D.-C."/>
            <person name="Froufe H.J.C."/>
            <person name="Severino R."/>
            <person name="Roxo I."/>
            <person name="Egas C."/>
            <person name="Da Costa M.S."/>
        </authorList>
    </citation>
    <scope>NUCLEOTIDE SEQUENCE [LARGE SCALE GENOMIC DNA]</scope>
    <source>
        <strain evidence="8 9">S20-91</strain>
    </source>
</reference>
<dbReference type="HAMAP" id="MF_00258">
    <property type="entry name" value="Glu_racemase"/>
    <property type="match status" value="1"/>
</dbReference>
<dbReference type="FunFam" id="3.40.50.1860:FF:000001">
    <property type="entry name" value="Glutamate racemase"/>
    <property type="match status" value="1"/>
</dbReference>
<dbReference type="PANTHER" id="PTHR21198:SF2">
    <property type="entry name" value="GLUTAMATE RACEMASE"/>
    <property type="match status" value="1"/>
</dbReference>
<dbReference type="PROSITE" id="PS00923">
    <property type="entry name" value="ASP_GLU_RACEMASE_1"/>
    <property type="match status" value="1"/>
</dbReference>
<dbReference type="UniPathway" id="UPA00219"/>
<feature type="binding site" evidence="7">
    <location>
        <begin position="50"/>
        <end position="51"/>
    </location>
    <ligand>
        <name>substrate</name>
    </ligand>
</feature>
<dbReference type="InterPro" id="IPR004391">
    <property type="entry name" value="Glu_race"/>
</dbReference>
<feature type="binding site" evidence="7">
    <location>
        <begin position="18"/>
        <end position="19"/>
    </location>
    <ligand>
        <name>substrate</name>
    </ligand>
</feature>
<evidence type="ECO:0000256" key="1">
    <source>
        <dbReference type="ARBA" id="ARBA00001602"/>
    </source>
</evidence>
<comment type="similarity">
    <text evidence="7">Belongs to the aspartate/glutamate racemases family.</text>
</comment>
<dbReference type="InterPro" id="IPR001920">
    <property type="entry name" value="Asp/Glu_race"/>
</dbReference>
<dbReference type="GO" id="GO:0008881">
    <property type="term" value="F:glutamate racemase activity"/>
    <property type="evidence" value="ECO:0007669"/>
    <property type="project" value="UniProtKB-UniRule"/>
</dbReference>
<dbReference type="NCBIfam" id="TIGR00067">
    <property type="entry name" value="glut_race"/>
    <property type="match status" value="1"/>
</dbReference>
<accession>A0A2S9GSF8</accession>
<dbReference type="EC" id="5.1.1.3" evidence="2 7"/>
<comment type="caution">
    <text evidence="8">The sequence shown here is derived from an EMBL/GenBank/DDBJ whole genome shotgun (WGS) entry which is preliminary data.</text>
</comment>
<evidence type="ECO:0000313" key="9">
    <source>
        <dbReference type="Proteomes" id="UP000237839"/>
    </source>
</evidence>
<evidence type="ECO:0000256" key="5">
    <source>
        <dbReference type="ARBA" id="ARBA00023235"/>
    </source>
</evidence>
<protein>
    <recommendedName>
        <fullName evidence="2 7">Glutamate racemase</fullName>
        <ecNumber evidence="2 7">5.1.1.3</ecNumber>
    </recommendedName>
</protein>
<comment type="function">
    <text evidence="7">Provides the (R)-glutamate required for cell wall biosynthesis.</text>
</comment>
<evidence type="ECO:0000256" key="2">
    <source>
        <dbReference type="ARBA" id="ARBA00013090"/>
    </source>
</evidence>
<keyword evidence="4 7" id="KW-0573">Peptidoglycan synthesis</keyword>
<dbReference type="GO" id="GO:0008360">
    <property type="term" value="P:regulation of cell shape"/>
    <property type="evidence" value="ECO:0007669"/>
    <property type="project" value="UniProtKB-KW"/>
</dbReference>
<organism evidence="8 9">
    <name type="scientific">Solimicrobium silvestre</name>
    <dbReference type="NCBI Taxonomy" id="2099400"/>
    <lineage>
        <taxon>Bacteria</taxon>
        <taxon>Pseudomonadati</taxon>
        <taxon>Pseudomonadota</taxon>
        <taxon>Betaproteobacteria</taxon>
        <taxon>Burkholderiales</taxon>
        <taxon>Oxalobacteraceae</taxon>
        <taxon>Solimicrobium</taxon>
    </lineage>
</organism>
<dbReference type="EMBL" id="PUGF01000040">
    <property type="protein sequence ID" value="PRC90654.1"/>
    <property type="molecule type" value="Genomic_DNA"/>
</dbReference>
<dbReference type="PANTHER" id="PTHR21198">
    <property type="entry name" value="GLUTAMATE RACEMASE"/>
    <property type="match status" value="1"/>
</dbReference>
<evidence type="ECO:0000256" key="3">
    <source>
        <dbReference type="ARBA" id="ARBA00022960"/>
    </source>
</evidence>
<dbReference type="Proteomes" id="UP000237839">
    <property type="component" value="Unassembled WGS sequence"/>
</dbReference>
<sequence>MPTQTQLMSNQAPIGIFDSGIGGLSVLRHICEQLPNESLCYFADSSFAPYGDKTEAEVIQRSLYVAQHLLQLGVKAIVVACNTATTAAIAALRANYPDLILVGVEPGLKPAASLSKTGHVGVLATSRTLASSKYQLLCEQIQQTTQVRFINQACPGLVDLIEQGELDSPAALELLNNYLQPIFQAQADTIVLGCTHYPFVETSIRQIANKTSPHPIQIIDTGLAIAKQLQRLLTQQQLLNQHKTAETLHCITNGAAEKLEFALSHLLKYQPEQYIIQEISCNFPAS</sequence>
<dbReference type="Gene3D" id="3.40.50.1860">
    <property type="match status" value="2"/>
</dbReference>
<dbReference type="PROSITE" id="PS00924">
    <property type="entry name" value="ASP_GLU_RACEMASE_2"/>
    <property type="match status" value="1"/>
</dbReference>
<dbReference type="GO" id="GO:0071555">
    <property type="term" value="P:cell wall organization"/>
    <property type="evidence" value="ECO:0007669"/>
    <property type="project" value="UniProtKB-KW"/>
</dbReference>
<keyword evidence="6 7" id="KW-0961">Cell wall biogenesis/degradation</keyword>
<evidence type="ECO:0000256" key="4">
    <source>
        <dbReference type="ARBA" id="ARBA00022984"/>
    </source>
</evidence>
<comment type="pathway">
    <text evidence="7">Cell wall biogenesis; peptidoglycan biosynthesis.</text>
</comment>
<dbReference type="OrthoDB" id="9801055at2"/>
<dbReference type="GO" id="GO:0009252">
    <property type="term" value="P:peptidoglycan biosynthetic process"/>
    <property type="evidence" value="ECO:0007669"/>
    <property type="project" value="UniProtKB-UniRule"/>
</dbReference>
<feature type="binding site" evidence="7">
    <location>
        <begin position="195"/>
        <end position="196"/>
    </location>
    <ligand>
        <name>substrate</name>
    </ligand>
</feature>
<evidence type="ECO:0000256" key="6">
    <source>
        <dbReference type="ARBA" id="ARBA00023316"/>
    </source>
</evidence>
<evidence type="ECO:0000313" key="8">
    <source>
        <dbReference type="EMBL" id="PRC90654.1"/>
    </source>
</evidence>
<dbReference type="InterPro" id="IPR015942">
    <property type="entry name" value="Asp/Glu/hydantoin_racemase"/>
</dbReference>
<dbReference type="InterPro" id="IPR033134">
    <property type="entry name" value="Asp/Glu_racemase_AS_2"/>
</dbReference>
<dbReference type="SUPFAM" id="SSF53681">
    <property type="entry name" value="Aspartate/glutamate racemase"/>
    <property type="match status" value="2"/>
</dbReference>
<feature type="binding site" evidence="7">
    <location>
        <begin position="82"/>
        <end position="83"/>
    </location>
    <ligand>
        <name>substrate</name>
    </ligand>
</feature>
<comment type="catalytic activity">
    <reaction evidence="1 7">
        <text>L-glutamate = D-glutamate</text>
        <dbReference type="Rhea" id="RHEA:12813"/>
        <dbReference type="ChEBI" id="CHEBI:29985"/>
        <dbReference type="ChEBI" id="CHEBI:29986"/>
        <dbReference type="EC" id="5.1.1.3"/>
    </reaction>
</comment>
<keyword evidence="5 7" id="KW-0413">Isomerase</keyword>
<name>A0A2S9GSF8_9BURK</name>
<evidence type="ECO:0000256" key="7">
    <source>
        <dbReference type="HAMAP-Rule" id="MF_00258"/>
    </source>
</evidence>